<dbReference type="InterPro" id="IPR000609">
    <property type="entry name" value="7TM_GPCR_serpentine_rcpt_Srg"/>
</dbReference>
<dbReference type="PANTHER" id="PTHR31552">
    <property type="entry name" value="SERPENTINE RECEPTOR CLASS GAMMA"/>
    <property type="match status" value="1"/>
</dbReference>
<dbReference type="GO" id="GO:0007606">
    <property type="term" value="P:sensory perception of chemical stimulus"/>
    <property type="evidence" value="ECO:0007669"/>
    <property type="project" value="UniProtKB-UniRule"/>
</dbReference>
<evidence type="ECO:0000256" key="4">
    <source>
        <dbReference type="ARBA" id="ARBA00022989"/>
    </source>
</evidence>
<keyword evidence="3 6" id="KW-0812">Transmembrane</keyword>
<organism evidence="7 8">
    <name type="scientific">Caenorhabditis nigoni</name>
    <dbReference type="NCBI Taxonomy" id="1611254"/>
    <lineage>
        <taxon>Eukaryota</taxon>
        <taxon>Metazoa</taxon>
        <taxon>Ecdysozoa</taxon>
        <taxon>Nematoda</taxon>
        <taxon>Chromadorea</taxon>
        <taxon>Rhabditida</taxon>
        <taxon>Rhabditina</taxon>
        <taxon>Rhabditomorpha</taxon>
        <taxon>Rhabditoidea</taxon>
        <taxon>Rhabditidae</taxon>
        <taxon>Peloderinae</taxon>
        <taxon>Caenorhabditis</taxon>
    </lineage>
</organism>
<feature type="transmembrane region" description="Helical" evidence="6">
    <location>
        <begin position="216"/>
        <end position="239"/>
    </location>
</feature>
<dbReference type="STRING" id="1611254.A0A2G5SXX9"/>
<evidence type="ECO:0000256" key="3">
    <source>
        <dbReference type="ARBA" id="ARBA00022692"/>
    </source>
</evidence>
<accession>A0A2G5SXX9</accession>
<feature type="transmembrane region" description="Helical" evidence="6">
    <location>
        <begin position="6"/>
        <end position="30"/>
    </location>
</feature>
<protein>
    <recommendedName>
        <fullName evidence="6">Serpentine receptor class gamma</fullName>
    </recommendedName>
</protein>
<keyword evidence="4 6" id="KW-1133">Transmembrane helix</keyword>
<comment type="similarity">
    <text evidence="2 6">Belongs to the nematode receptor-like protein srg family.</text>
</comment>
<proteinExistence type="inferred from homology"/>
<gene>
    <name evidence="7" type="primary">Cnig_chr_X.g25158</name>
    <name evidence="7" type="ORF">B9Z55_025158</name>
</gene>
<feature type="transmembrane region" description="Helical" evidence="6">
    <location>
        <begin position="128"/>
        <end position="146"/>
    </location>
</feature>
<evidence type="ECO:0000256" key="2">
    <source>
        <dbReference type="ARBA" id="ARBA00005692"/>
    </source>
</evidence>
<dbReference type="Proteomes" id="UP000230233">
    <property type="component" value="Chromosome X"/>
</dbReference>
<evidence type="ECO:0000256" key="6">
    <source>
        <dbReference type="RuleBase" id="RU280813"/>
    </source>
</evidence>
<evidence type="ECO:0000313" key="7">
    <source>
        <dbReference type="EMBL" id="PIC19706.1"/>
    </source>
</evidence>
<comment type="subcellular location">
    <subcellularLocation>
        <location evidence="1">Membrane</location>
        <topology evidence="1">Multi-pass membrane protein</topology>
    </subcellularLocation>
</comment>
<keyword evidence="5 6" id="KW-0472">Membrane</keyword>
<feature type="transmembrane region" description="Helical" evidence="6">
    <location>
        <begin position="42"/>
        <end position="63"/>
    </location>
</feature>
<keyword evidence="8" id="KW-1185">Reference proteome</keyword>
<dbReference type="Pfam" id="PF02118">
    <property type="entry name" value="Srg"/>
    <property type="match status" value="1"/>
</dbReference>
<evidence type="ECO:0000313" key="8">
    <source>
        <dbReference type="Proteomes" id="UP000230233"/>
    </source>
</evidence>
<feature type="transmembrane region" description="Helical" evidence="6">
    <location>
        <begin position="182"/>
        <end position="204"/>
    </location>
</feature>
<dbReference type="AlphaFoldDB" id="A0A2G5SXX9"/>
<reference evidence="8" key="1">
    <citation type="submission" date="2017-10" db="EMBL/GenBank/DDBJ databases">
        <title>Rapid genome shrinkage in a self-fertile nematode reveals novel sperm competition proteins.</title>
        <authorList>
            <person name="Yin D."/>
            <person name="Schwarz E.M."/>
            <person name="Thomas C.G."/>
            <person name="Felde R.L."/>
            <person name="Korf I.F."/>
            <person name="Cutter A.D."/>
            <person name="Schartner C.M."/>
            <person name="Ralston E.J."/>
            <person name="Meyer B.J."/>
            <person name="Haag E.S."/>
        </authorList>
    </citation>
    <scope>NUCLEOTIDE SEQUENCE [LARGE SCALE GENOMIC DNA]</scope>
    <source>
        <strain evidence="8">JU1422</strain>
    </source>
</reference>
<feature type="transmembrane region" description="Helical" evidence="6">
    <location>
        <begin position="259"/>
        <end position="279"/>
    </location>
</feature>
<dbReference type="GO" id="GO:0004888">
    <property type="term" value="F:transmembrane signaling receptor activity"/>
    <property type="evidence" value="ECO:0007669"/>
    <property type="project" value="InterPro"/>
</dbReference>
<dbReference type="SUPFAM" id="SSF81321">
    <property type="entry name" value="Family A G protein-coupled receptor-like"/>
    <property type="match status" value="1"/>
</dbReference>
<evidence type="ECO:0000256" key="1">
    <source>
        <dbReference type="ARBA" id="ARBA00004141"/>
    </source>
</evidence>
<name>A0A2G5SXX9_9PELO</name>
<feature type="transmembrane region" description="Helical" evidence="6">
    <location>
        <begin position="96"/>
        <end position="116"/>
    </location>
</feature>
<dbReference type="GO" id="GO:0016020">
    <property type="term" value="C:membrane"/>
    <property type="evidence" value="ECO:0007669"/>
    <property type="project" value="UniProtKB-SubCell"/>
</dbReference>
<evidence type="ECO:0000256" key="5">
    <source>
        <dbReference type="ARBA" id="ARBA00023136"/>
    </source>
</evidence>
<dbReference type="OrthoDB" id="10312392at2759"/>
<dbReference type="PANTHER" id="PTHR31552:SF13">
    <property type="entry name" value="SERPENTINE RECEPTOR CLASS GAMMA"/>
    <property type="match status" value="1"/>
</dbReference>
<sequence>MVVTAFTVFIVFFIGYTLSLTLYTLTMMTIRKYRKTFNSSFYLLYLWDSAMNIFTCLTGFYMMRLNTVVSDDSMLAFLYRDIGENKYLPMNLFTALSYHMAYVQYTTTALISFNRMTVNWKNERFERYWMKYTWLIMAFVLLAPLADTLRFVNYKTDVVYDNETESYEFVPSMPLADTFTFLLPYMVVITVLSVCFNICSAVLIKKFDSTLSKKGSTRFMVITAITCIVQLLGCSLSLIRVNKTENSFARFLTTYILPIVSDALTHIQPFLLTIFSSVIRRHMMEMLGLRKSNKVNVNTIAMHVNNPSLTSHPL</sequence>
<dbReference type="EMBL" id="PDUG01000006">
    <property type="protein sequence ID" value="PIC19706.1"/>
    <property type="molecule type" value="Genomic_DNA"/>
</dbReference>
<comment type="caution">
    <text evidence="7">The sequence shown here is derived from an EMBL/GenBank/DDBJ whole genome shotgun (WGS) entry which is preliminary data.</text>
</comment>